<name>A0A0A8ZLJ3_ARUDO</name>
<reference evidence="1" key="1">
    <citation type="submission" date="2014-09" db="EMBL/GenBank/DDBJ databases">
        <authorList>
            <person name="Magalhaes I.L.F."/>
            <person name="Oliveira U."/>
            <person name="Santos F.R."/>
            <person name="Vidigal T.H.D.A."/>
            <person name="Brescovit A.D."/>
            <person name="Santos A.J."/>
        </authorList>
    </citation>
    <scope>NUCLEOTIDE SEQUENCE</scope>
    <source>
        <tissue evidence="1">Shoot tissue taken approximately 20 cm above the soil surface</tissue>
    </source>
</reference>
<protein>
    <submittedName>
        <fullName evidence="1">Uncharacterized protein</fullName>
    </submittedName>
</protein>
<sequence>MPSDKLFDLLIGACMLTA</sequence>
<organism evidence="1">
    <name type="scientific">Arundo donax</name>
    <name type="common">Giant reed</name>
    <name type="synonym">Donax arundinaceus</name>
    <dbReference type="NCBI Taxonomy" id="35708"/>
    <lineage>
        <taxon>Eukaryota</taxon>
        <taxon>Viridiplantae</taxon>
        <taxon>Streptophyta</taxon>
        <taxon>Embryophyta</taxon>
        <taxon>Tracheophyta</taxon>
        <taxon>Spermatophyta</taxon>
        <taxon>Magnoliopsida</taxon>
        <taxon>Liliopsida</taxon>
        <taxon>Poales</taxon>
        <taxon>Poaceae</taxon>
        <taxon>PACMAD clade</taxon>
        <taxon>Arundinoideae</taxon>
        <taxon>Arundineae</taxon>
        <taxon>Arundo</taxon>
    </lineage>
</organism>
<evidence type="ECO:0000313" key="1">
    <source>
        <dbReference type="EMBL" id="JAD37590.1"/>
    </source>
</evidence>
<reference evidence="1" key="2">
    <citation type="journal article" date="2015" name="Data Brief">
        <title>Shoot transcriptome of the giant reed, Arundo donax.</title>
        <authorList>
            <person name="Barrero R.A."/>
            <person name="Guerrero F.D."/>
            <person name="Moolhuijzen P."/>
            <person name="Goolsby J.A."/>
            <person name="Tidwell J."/>
            <person name="Bellgard S.E."/>
            <person name="Bellgard M.I."/>
        </authorList>
    </citation>
    <scope>NUCLEOTIDE SEQUENCE</scope>
    <source>
        <tissue evidence="1">Shoot tissue taken approximately 20 cm above the soil surface</tissue>
    </source>
</reference>
<accession>A0A0A8ZLJ3</accession>
<dbReference type="EMBL" id="GBRH01260305">
    <property type="protein sequence ID" value="JAD37590.1"/>
    <property type="molecule type" value="Transcribed_RNA"/>
</dbReference>
<dbReference type="AlphaFoldDB" id="A0A0A8ZLJ3"/>
<proteinExistence type="predicted"/>